<dbReference type="AlphaFoldDB" id="A0A517Z7I7"/>
<gene>
    <name evidence="7" type="ORF">Mal4_27570</name>
</gene>
<dbReference type="EMBL" id="CP036275">
    <property type="protein sequence ID" value="QDU38430.1"/>
    <property type="molecule type" value="Genomic_DNA"/>
</dbReference>
<keyword evidence="5" id="KW-0479">Metal-binding</keyword>
<feature type="transmembrane region" description="Helical" evidence="6">
    <location>
        <begin position="198"/>
        <end position="219"/>
    </location>
</feature>
<feature type="transmembrane region" description="Helical" evidence="6">
    <location>
        <begin position="53"/>
        <end position="73"/>
    </location>
</feature>
<organism evidence="7 8">
    <name type="scientific">Maioricimonas rarisocia</name>
    <dbReference type="NCBI Taxonomy" id="2528026"/>
    <lineage>
        <taxon>Bacteria</taxon>
        <taxon>Pseudomonadati</taxon>
        <taxon>Planctomycetota</taxon>
        <taxon>Planctomycetia</taxon>
        <taxon>Planctomycetales</taxon>
        <taxon>Planctomycetaceae</taxon>
        <taxon>Maioricimonas</taxon>
    </lineage>
</organism>
<keyword evidence="2 6" id="KW-0812">Transmembrane</keyword>
<evidence type="ECO:0000256" key="1">
    <source>
        <dbReference type="ARBA" id="ARBA00004141"/>
    </source>
</evidence>
<dbReference type="Pfam" id="PF03006">
    <property type="entry name" value="HlyIII"/>
    <property type="match status" value="1"/>
</dbReference>
<dbReference type="PANTHER" id="PTHR20855:SF3">
    <property type="entry name" value="LD03007P"/>
    <property type="match status" value="1"/>
</dbReference>
<sequence length="220" mass="24111">MHERTISLPLPTGRIAIESETANQITHALGTLLAVAGTFFIVDRAWSTGSPDRIIGCAVYGATLIALYAASTLSHSFEEPRRRSFFRMLDQVCIFLLVVGSYTPFGMVHVTEGPLASLLAVMWGLALIGILFRMFSGNRMVSIACYIALGWMPILTLGRIYEVGQGPGMAMVLGGGLSYTCGTWFLANDDRHPYFHAIWHLMVILGSTFHYLFLLGFVAA</sequence>
<keyword evidence="8" id="KW-1185">Reference proteome</keyword>
<feature type="binding site" evidence="5">
    <location>
        <position position="200"/>
    </location>
    <ligand>
        <name>Zn(2+)</name>
        <dbReference type="ChEBI" id="CHEBI:29105"/>
    </ligand>
</feature>
<dbReference type="InterPro" id="IPR004254">
    <property type="entry name" value="AdipoR/HlyIII-related"/>
</dbReference>
<evidence type="ECO:0000256" key="4">
    <source>
        <dbReference type="ARBA" id="ARBA00023136"/>
    </source>
</evidence>
<accession>A0A517Z7I7</accession>
<evidence type="ECO:0000256" key="5">
    <source>
        <dbReference type="PIRSR" id="PIRSR604254-1"/>
    </source>
</evidence>
<feature type="transmembrane region" description="Helical" evidence="6">
    <location>
        <begin position="167"/>
        <end position="186"/>
    </location>
</feature>
<evidence type="ECO:0000313" key="7">
    <source>
        <dbReference type="EMBL" id="QDU38430.1"/>
    </source>
</evidence>
<evidence type="ECO:0000256" key="2">
    <source>
        <dbReference type="ARBA" id="ARBA00022692"/>
    </source>
</evidence>
<evidence type="ECO:0000256" key="3">
    <source>
        <dbReference type="ARBA" id="ARBA00022989"/>
    </source>
</evidence>
<dbReference type="GO" id="GO:0016020">
    <property type="term" value="C:membrane"/>
    <property type="evidence" value="ECO:0007669"/>
    <property type="project" value="UniProtKB-SubCell"/>
</dbReference>
<evidence type="ECO:0000313" key="8">
    <source>
        <dbReference type="Proteomes" id="UP000320496"/>
    </source>
</evidence>
<dbReference type="RefSeq" id="WP_197444377.1">
    <property type="nucleotide sequence ID" value="NZ_CP036275.1"/>
</dbReference>
<keyword evidence="5" id="KW-0862">Zinc</keyword>
<reference evidence="7 8" key="1">
    <citation type="submission" date="2019-02" db="EMBL/GenBank/DDBJ databases">
        <title>Deep-cultivation of Planctomycetes and their phenomic and genomic characterization uncovers novel biology.</title>
        <authorList>
            <person name="Wiegand S."/>
            <person name="Jogler M."/>
            <person name="Boedeker C."/>
            <person name="Pinto D."/>
            <person name="Vollmers J."/>
            <person name="Rivas-Marin E."/>
            <person name="Kohn T."/>
            <person name="Peeters S.H."/>
            <person name="Heuer A."/>
            <person name="Rast P."/>
            <person name="Oberbeckmann S."/>
            <person name="Bunk B."/>
            <person name="Jeske O."/>
            <person name="Meyerdierks A."/>
            <person name="Storesund J.E."/>
            <person name="Kallscheuer N."/>
            <person name="Luecker S."/>
            <person name="Lage O.M."/>
            <person name="Pohl T."/>
            <person name="Merkel B.J."/>
            <person name="Hornburger P."/>
            <person name="Mueller R.-W."/>
            <person name="Bruemmer F."/>
            <person name="Labrenz M."/>
            <person name="Spormann A.M."/>
            <person name="Op den Camp H."/>
            <person name="Overmann J."/>
            <person name="Amann R."/>
            <person name="Jetten M.S.M."/>
            <person name="Mascher T."/>
            <person name="Medema M.H."/>
            <person name="Devos D.P."/>
            <person name="Kaster A.-K."/>
            <person name="Ovreas L."/>
            <person name="Rohde M."/>
            <person name="Galperin M.Y."/>
            <person name="Jogler C."/>
        </authorList>
    </citation>
    <scope>NUCLEOTIDE SEQUENCE [LARGE SCALE GENOMIC DNA]</scope>
    <source>
        <strain evidence="7 8">Mal4</strain>
    </source>
</reference>
<proteinExistence type="predicted"/>
<dbReference type="Proteomes" id="UP000320496">
    <property type="component" value="Chromosome"/>
</dbReference>
<feature type="transmembrane region" description="Helical" evidence="6">
    <location>
        <begin position="85"/>
        <end position="103"/>
    </location>
</feature>
<feature type="transmembrane region" description="Helical" evidence="6">
    <location>
        <begin position="21"/>
        <end position="41"/>
    </location>
</feature>
<feature type="transmembrane region" description="Helical" evidence="6">
    <location>
        <begin position="115"/>
        <end position="136"/>
    </location>
</feature>
<protein>
    <submittedName>
        <fullName evidence="7">Hemolysin-III related</fullName>
    </submittedName>
</protein>
<keyword evidence="3 6" id="KW-1133">Transmembrane helix</keyword>
<comment type="subcellular location">
    <subcellularLocation>
        <location evidence="1">Membrane</location>
        <topology evidence="1">Multi-pass membrane protein</topology>
    </subcellularLocation>
</comment>
<evidence type="ECO:0000256" key="6">
    <source>
        <dbReference type="SAM" id="Phobius"/>
    </source>
</evidence>
<dbReference type="KEGG" id="mri:Mal4_27570"/>
<dbReference type="GO" id="GO:0046872">
    <property type="term" value="F:metal ion binding"/>
    <property type="evidence" value="ECO:0007669"/>
    <property type="project" value="UniProtKB-KW"/>
</dbReference>
<feature type="transmembrane region" description="Helical" evidence="6">
    <location>
        <begin position="143"/>
        <end position="161"/>
    </location>
</feature>
<feature type="binding site" evidence="5">
    <location>
        <position position="196"/>
    </location>
    <ligand>
        <name>Zn(2+)</name>
        <dbReference type="ChEBI" id="CHEBI:29105"/>
    </ligand>
</feature>
<keyword evidence="4 6" id="KW-0472">Membrane</keyword>
<feature type="binding site" evidence="5">
    <location>
        <position position="75"/>
    </location>
    <ligand>
        <name>Zn(2+)</name>
        <dbReference type="ChEBI" id="CHEBI:29105"/>
    </ligand>
</feature>
<dbReference type="PANTHER" id="PTHR20855">
    <property type="entry name" value="ADIPOR/PROGESTIN RECEPTOR-RELATED"/>
    <property type="match status" value="1"/>
</dbReference>
<name>A0A517Z7I7_9PLAN</name>